<keyword evidence="1" id="KW-0472">Membrane</keyword>
<evidence type="ECO:0000313" key="2">
    <source>
        <dbReference type="EnsemblMetazoa" id="GAUT002385-PA"/>
    </source>
</evidence>
<dbReference type="AlphaFoldDB" id="A0A1A9UEP8"/>
<keyword evidence="1" id="KW-0812">Transmembrane</keyword>
<dbReference type="VEuPathDB" id="VectorBase:GAUT002385"/>
<dbReference type="Proteomes" id="UP000078200">
    <property type="component" value="Unassembled WGS sequence"/>
</dbReference>
<organism evidence="2 3">
    <name type="scientific">Glossina austeni</name>
    <name type="common">Savannah tsetse fly</name>
    <dbReference type="NCBI Taxonomy" id="7395"/>
    <lineage>
        <taxon>Eukaryota</taxon>
        <taxon>Metazoa</taxon>
        <taxon>Ecdysozoa</taxon>
        <taxon>Arthropoda</taxon>
        <taxon>Hexapoda</taxon>
        <taxon>Insecta</taxon>
        <taxon>Pterygota</taxon>
        <taxon>Neoptera</taxon>
        <taxon>Endopterygota</taxon>
        <taxon>Diptera</taxon>
        <taxon>Brachycera</taxon>
        <taxon>Muscomorpha</taxon>
        <taxon>Hippoboscoidea</taxon>
        <taxon>Glossinidae</taxon>
        <taxon>Glossina</taxon>
    </lineage>
</organism>
<keyword evidence="1" id="KW-1133">Transmembrane helix</keyword>
<evidence type="ECO:0000313" key="3">
    <source>
        <dbReference type="Proteomes" id="UP000078200"/>
    </source>
</evidence>
<sequence>MQTKLPSKGQSSQIRCEKERELINPKEVEGKTMEELWCACTSSTLMLTDLFYLSRGAASKTYPMTSKINCKHFKTAFMVSLTAAGGFFTAFPFQVIGKPFVLQRIKLDHNKNYCIVFMYLEKCQVRHECNEIYACMPMFGSNL</sequence>
<keyword evidence="3" id="KW-1185">Reference proteome</keyword>
<evidence type="ECO:0000256" key="1">
    <source>
        <dbReference type="SAM" id="Phobius"/>
    </source>
</evidence>
<reference evidence="2" key="1">
    <citation type="submission" date="2020-05" db="UniProtKB">
        <authorList>
            <consortium name="EnsemblMetazoa"/>
        </authorList>
    </citation>
    <scope>IDENTIFICATION</scope>
    <source>
        <strain evidence="2">TTRI</strain>
    </source>
</reference>
<name>A0A1A9UEP8_GLOAU</name>
<dbReference type="EnsemblMetazoa" id="GAUT002385-RA">
    <property type="protein sequence ID" value="GAUT002385-PA"/>
    <property type="gene ID" value="GAUT002385"/>
</dbReference>
<protein>
    <submittedName>
        <fullName evidence="2">Uncharacterized protein</fullName>
    </submittedName>
</protein>
<proteinExistence type="predicted"/>
<feature type="transmembrane region" description="Helical" evidence="1">
    <location>
        <begin position="75"/>
        <end position="96"/>
    </location>
</feature>
<accession>A0A1A9UEP8</accession>